<organism evidence="2 3">
    <name type="scientific">Blumeria graminis f. sp. triticale</name>
    <dbReference type="NCBI Taxonomy" id="1689686"/>
    <lineage>
        <taxon>Eukaryota</taxon>
        <taxon>Fungi</taxon>
        <taxon>Dikarya</taxon>
        <taxon>Ascomycota</taxon>
        <taxon>Pezizomycotina</taxon>
        <taxon>Leotiomycetes</taxon>
        <taxon>Erysiphales</taxon>
        <taxon>Erysiphaceae</taxon>
        <taxon>Blumeria</taxon>
    </lineage>
</organism>
<gene>
    <name evidence="2" type="ORF">BGTH12_LOCUS5848</name>
</gene>
<protein>
    <submittedName>
        <fullName evidence="2">BgTH12-06219</fullName>
    </submittedName>
</protein>
<evidence type="ECO:0000313" key="3">
    <source>
        <dbReference type="Proteomes" id="UP000683417"/>
    </source>
</evidence>
<keyword evidence="1" id="KW-0732">Signal</keyword>
<evidence type="ECO:0000256" key="1">
    <source>
        <dbReference type="SAM" id="SignalP"/>
    </source>
</evidence>
<name>A0A9W4D4A1_BLUGR</name>
<dbReference type="EMBL" id="CAJHIT010000008">
    <property type="protein sequence ID" value="CAD6504490.1"/>
    <property type="molecule type" value="Genomic_DNA"/>
</dbReference>
<feature type="chain" id="PRO_5040982175" evidence="1">
    <location>
        <begin position="22"/>
        <end position="112"/>
    </location>
</feature>
<dbReference type="AlphaFoldDB" id="A0A9W4D4A1"/>
<sequence>MKKFGFISFVSLLFHLMPVFASENYICGGLRIEGSLIEQEVQKKHSLCLKSKQSSFNEYQHFEYAYFFVQSCEPDRLRFRVRVSFDVIKIILSVESDMNGSYSECIPEPSEQ</sequence>
<proteinExistence type="predicted"/>
<evidence type="ECO:0000313" key="2">
    <source>
        <dbReference type="EMBL" id="CAD6504490.1"/>
    </source>
</evidence>
<reference evidence="2" key="1">
    <citation type="submission" date="2020-10" db="EMBL/GenBank/DDBJ databases">
        <authorList>
            <person name="Muller C M."/>
        </authorList>
    </citation>
    <scope>NUCLEOTIDE SEQUENCE</scope>
    <source>
        <strain evidence="2">THUN-12</strain>
    </source>
</reference>
<comment type="caution">
    <text evidence="2">The sequence shown here is derived from an EMBL/GenBank/DDBJ whole genome shotgun (WGS) entry which is preliminary data.</text>
</comment>
<accession>A0A9W4D4A1</accession>
<dbReference type="Proteomes" id="UP000683417">
    <property type="component" value="Unassembled WGS sequence"/>
</dbReference>
<feature type="signal peptide" evidence="1">
    <location>
        <begin position="1"/>
        <end position="21"/>
    </location>
</feature>